<dbReference type="RefSeq" id="WP_110576056.1">
    <property type="nucleotide sequence ID" value="NZ_PIPV01000013.1"/>
</dbReference>
<gene>
    <name evidence="1" type="ORF">CWE25_11910</name>
</gene>
<dbReference type="Proteomes" id="UP000287330">
    <property type="component" value="Unassembled WGS sequence"/>
</dbReference>
<sequence length="504" mass="56313">MSNVKFKEIQDALTAKEPEQAIDYLGKLDTESQNSPRALLAFFRAKLQLRSFDEARTFLDRAEAAGAHAQTVLVWRAALERAAGNFSDALPLYEQLASNDDVKLNHLLQLAQIYYKLERLGDAKKTANRVALANEPLPAAFNLLFSIAWHENDEAGALKSIDDAIKAGVAFPGFPQLHQLLTFQSTHQANEMVRKVAKAWPEDTEIDDTSFRLKLIKKLDKQQPQQLFDRALQFALSGQLGQAKEIIKTSNLPPNGITLGIKNSELEKFFELLPKPEARQRPIVKDDGSELLVSDKTASGITVVVFTGLADKVMVNIPVLDAYFAKLGYAAIYLRDFERKLYLNGISSLAPDRSGTLSVIEDKLARLNTKRVICYGSSGGSFGALRYGIELQAEKIICFSGITNIQLPFLPMSIPHNTRGFLKRMNKLFSDVELDTLPWIQSARVKPPIDLWYCEHSKIDCLHAEHLKPLPQVQLHKVLNNDTHNSVVPVIMSGEIENALRLDK</sequence>
<dbReference type="InterPro" id="IPR029058">
    <property type="entry name" value="AB_hydrolase_fold"/>
</dbReference>
<proteinExistence type="predicted"/>
<dbReference type="Pfam" id="PF14559">
    <property type="entry name" value="TPR_19"/>
    <property type="match status" value="1"/>
</dbReference>
<evidence type="ECO:0008006" key="3">
    <source>
        <dbReference type="Google" id="ProtNLM"/>
    </source>
</evidence>
<organism evidence="1 2">
    <name type="scientific">Idiomarina fontislapidosi</name>
    <dbReference type="NCBI Taxonomy" id="263723"/>
    <lineage>
        <taxon>Bacteria</taxon>
        <taxon>Pseudomonadati</taxon>
        <taxon>Pseudomonadota</taxon>
        <taxon>Gammaproteobacteria</taxon>
        <taxon>Alteromonadales</taxon>
        <taxon>Idiomarinaceae</taxon>
        <taxon>Idiomarina</taxon>
    </lineage>
</organism>
<dbReference type="Gene3D" id="1.25.40.10">
    <property type="entry name" value="Tetratricopeptide repeat domain"/>
    <property type="match status" value="2"/>
</dbReference>
<keyword evidence="2" id="KW-1185">Reference proteome</keyword>
<evidence type="ECO:0000313" key="1">
    <source>
        <dbReference type="EMBL" id="RUO51107.1"/>
    </source>
</evidence>
<dbReference type="InterPro" id="IPR011990">
    <property type="entry name" value="TPR-like_helical_dom_sf"/>
</dbReference>
<dbReference type="SUPFAM" id="SSF53474">
    <property type="entry name" value="alpha/beta-Hydrolases"/>
    <property type="match status" value="1"/>
</dbReference>
<reference evidence="2" key="1">
    <citation type="journal article" date="2018" name="Front. Microbiol.">
        <title>Genome-Based Analysis Reveals the Taxonomy and Diversity of the Family Idiomarinaceae.</title>
        <authorList>
            <person name="Liu Y."/>
            <person name="Lai Q."/>
            <person name="Shao Z."/>
        </authorList>
    </citation>
    <scope>NUCLEOTIDE SEQUENCE [LARGE SCALE GENOMIC DNA]</scope>
    <source>
        <strain evidence="2">F23</strain>
    </source>
</reference>
<comment type="caution">
    <text evidence="1">The sequence shown here is derived from an EMBL/GenBank/DDBJ whole genome shotgun (WGS) entry which is preliminary data.</text>
</comment>
<dbReference type="EMBL" id="PIPV01000013">
    <property type="protein sequence ID" value="RUO51107.1"/>
    <property type="molecule type" value="Genomic_DNA"/>
</dbReference>
<protein>
    <recommendedName>
        <fullName evidence="3">Alpha/beta hydrolase</fullName>
    </recommendedName>
</protein>
<dbReference type="AlphaFoldDB" id="A0A432XQW7"/>
<name>A0A432XQW7_9GAMM</name>
<dbReference type="SUPFAM" id="SSF48452">
    <property type="entry name" value="TPR-like"/>
    <property type="match status" value="1"/>
</dbReference>
<evidence type="ECO:0000313" key="2">
    <source>
        <dbReference type="Proteomes" id="UP000287330"/>
    </source>
</evidence>
<accession>A0A432XQW7</accession>